<feature type="region of interest" description="Disordered" evidence="1">
    <location>
        <begin position="1"/>
        <end position="36"/>
    </location>
</feature>
<feature type="region of interest" description="Disordered" evidence="1">
    <location>
        <begin position="367"/>
        <end position="403"/>
    </location>
</feature>
<organism evidence="2 3">
    <name type="scientific">Amniculicola lignicola CBS 123094</name>
    <dbReference type="NCBI Taxonomy" id="1392246"/>
    <lineage>
        <taxon>Eukaryota</taxon>
        <taxon>Fungi</taxon>
        <taxon>Dikarya</taxon>
        <taxon>Ascomycota</taxon>
        <taxon>Pezizomycotina</taxon>
        <taxon>Dothideomycetes</taxon>
        <taxon>Pleosporomycetidae</taxon>
        <taxon>Pleosporales</taxon>
        <taxon>Amniculicolaceae</taxon>
        <taxon>Amniculicola</taxon>
    </lineage>
</organism>
<gene>
    <name evidence="2" type="ORF">P154DRAFT_569264</name>
</gene>
<name>A0A6A5X393_9PLEO</name>
<reference evidence="2" key="1">
    <citation type="journal article" date="2020" name="Stud. Mycol.">
        <title>101 Dothideomycetes genomes: a test case for predicting lifestyles and emergence of pathogens.</title>
        <authorList>
            <person name="Haridas S."/>
            <person name="Albert R."/>
            <person name="Binder M."/>
            <person name="Bloem J."/>
            <person name="Labutti K."/>
            <person name="Salamov A."/>
            <person name="Andreopoulos B."/>
            <person name="Baker S."/>
            <person name="Barry K."/>
            <person name="Bills G."/>
            <person name="Bluhm B."/>
            <person name="Cannon C."/>
            <person name="Castanera R."/>
            <person name="Culley D."/>
            <person name="Daum C."/>
            <person name="Ezra D."/>
            <person name="Gonzalez J."/>
            <person name="Henrissat B."/>
            <person name="Kuo A."/>
            <person name="Liang C."/>
            <person name="Lipzen A."/>
            <person name="Lutzoni F."/>
            <person name="Magnuson J."/>
            <person name="Mondo S."/>
            <person name="Nolan M."/>
            <person name="Ohm R."/>
            <person name="Pangilinan J."/>
            <person name="Park H.-J."/>
            <person name="Ramirez L."/>
            <person name="Alfaro M."/>
            <person name="Sun H."/>
            <person name="Tritt A."/>
            <person name="Yoshinaga Y."/>
            <person name="Zwiers L.-H."/>
            <person name="Turgeon B."/>
            <person name="Goodwin S."/>
            <person name="Spatafora J."/>
            <person name="Crous P."/>
            <person name="Grigoriev I."/>
        </authorList>
    </citation>
    <scope>NUCLEOTIDE SEQUENCE</scope>
    <source>
        <strain evidence="2">CBS 123094</strain>
    </source>
</reference>
<dbReference type="EMBL" id="ML977557">
    <property type="protein sequence ID" value="KAF2007382.1"/>
    <property type="molecule type" value="Genomic_DNA"/>
</dbReference>
<evidence type="ECO:0000256" key="1">
    <source>
        <dbReference type="SAM" id="MobiDB-lite"/>
    </source>
</evidence>
<accession>A0A6A5X393</accession>
<protein>
    <submittedName>
        <fullName evidence="2">Uncharacterized protein</fullName>
    </submittedName>
</protein>
<keyword evidence="3" id="KW-1185">Reference proteome</keyword>
<dbReference type="AlphaFoldDB" id="A0A6A5X393"/>
<proteinExistence type="predicted"/>
<feature type="compositionally biased region" description="Low complexity" evidence="1">
    <location>
        <begin position="290"/>
        <end position="300"/>
    </location>
</feature>
<feature type="region of interest" description="Disordered" evidence="1">
    <location>
        <begin position="279"/>
        <end position="306"/>
    </location>
</feature>
<sequence>MSNPPQGLFRSLSSFTTRLTQSPITPLRSPDEPTDTVLGLSHEIEYRRRQHWHGLSPREGAEIADRSLMQEVERSFEEAREAGTPFPSTFQNTLRRRLGRAVELAVGARERGEGREQMEAELQESRDLISRANVAPGEDLPSYSPPDELEYQEFRDPMARGSVAAGEHLPQYTPPSDQALPEFHQGIPDYRPTERQLLIELHRRRWLIIFCRDESKVFLEEPLGLTQHRPTEKQLLQELLRRNWITPRYAINGELVAQALPYNREDPQAGRAFFGIPQDVQERNPAGGRNTPLPLHQPPTHHNHDPAHCHSSLLLGAQFIEDALLIHLSTRIRAARLAGQQISEMNEIQSRIELRQLIRCVRDGVLSGREEGEGRGGNGGREATGARLHRSDSGYGVDVESEM</sequence>
<evidence type="ECO:0000313" key="3">
    <source>
        <dbReference type="Proteomes" id="UP000799779"/>
    </source>
</evidence>
<evidence type="ECO:0000313" key="2">
    <source>
        <dbReference type="EMBL" id="KAF2007382.1"/>
    </source>
</evidence>
<feature type="compositionally biased region" description="Polar residues" evidence="1">
    <location>
        <begin position="1"/>
        <end position="24"/>
    </location>
</feature>
<dbReference type="Proteomes" id="UP000799779">
    <property type="component" value="Unassembled WGS sequence"/>
</dbReference>